<evidence type="ECO:0000256" key="3">
    <source>
        <dbReference type="ARBA" id="ARBA00022801"/>
    </source>
</evidence>
<dbReference type="EMBL" id="CP066690">
    <property type="protein sequence ID" value="QQG45300.1"/>
    <property type="molecule type" value="Genomic_DNA"/>
</dbReference>
<feature type="binding site" evidence="8">
    <location>
        <position position="235"/>
    </location>
    <ligand>
        <name>substrate</name>
    </ligand>
</feature>
<dbReference type="AlphaFoldDB" id="A0A7T5RKC8"/>
<dbReference type="Proteomes" id="UP000595618">
    <property type="component" value="Chromosome"/>
</dbReference>
<keyword evidence="5" id="KW-0573">Peptidoglycan synthesis</keyword>
<keyword evidence="11" id="KW-0645">Protease</keyword>
<gene>
    <name evidence="11" type="ORF">HYW89_04875</name>
</gene>
<dbReference type="PRINTS" id="PR00725">
    <property type="entry name" value="DADACBPTASE1"/>
</dbReference>
<feature type="active site" description="Proton acceptor" evidence="7">
    <location>
        <position position="79"/>
    </location>
</feature>
<keyword evidence="4" id="KW-0133">Cell shape</keyword>
<protein>
    <submittedName>
        <fullName evidence="11">D-alanyl-D-alanine carboxypeptidase</fullName>
    </submittedName>
</protein>
<evidence type="ECO:0000256" key="6">
    <source>
        <dbReference type="ARBA" id="ARBA00023316"/>
    </source>
</evidence>
<evidence type="ECO:0000259" key="10">
    <source>
        <dbReference type="Pfam" id="PF00768"/>
    </source>
</evidence>
<comment type="similarity">
    <text evidence="1 9">Belongs to the peptidase S11 family.</text>
</comment>
<feature type="domain" description="Peptidase S11 D-alanyl-D-alanine carboxypeptidase A N-terminal" evidence="10">
    <location>
        <begin position="44"/>
        <end position="247"/>
    </location>
</feature>
<evidence type="ECO:0000256" key="2">
    <source>
        <dbReference type="ARBA" id="ARBA00022729"/>
    </source>
</evidence>
<dbReference type="GO" id="GO:0009252">
    <property type="term" value="P:peptidoglycan biosynthetic process"/>
    <property type="evidence" value="ECO:0007669"/>
    <property type="project" value="UniProtKB-KW"/>
</dbReference>
<keyword evidence="3" id="KW-0378">Hydrolase</keyword>
<dbReference type="GO" id="GO:0006508">
    <property type="term" value="P:proteolysis"/>
    <property type="evidence" value="ECO:0007669"/>
    <property type="project" value="InterPro"/>
</dbReference>
<evidence type="ECO:0000256" key="7">
    <source>
        <dbReference type="PIRSR" id="PIRSR618044-1"/>
    </source>
</evidence>
<dbReference type="PANTHER" id="PTHR21581:SF26">
    <property type="entry name" value="D-ALANYL-D-ALANINE ENDOPEPTIDASE"/>
    <property type="match status" value="1"/>
</dbReference>
<evidence type="ECO:0000313" key="12">
    <source>
        <dbReference type="Proteomes" id="UP000595618"/>
    </source>
</evidence>
<proteinExistence type="inferred from homology"/>
<sequence>MKLAPEPKRLITMLAILFMGVLVLVSTEKQQPPIKEMASINIPEPEIRAHSYLVKFIGEDKILIRRREWKKLAPASLTKLLTALVARQNLLPADWIIFSEKAKTVEEKISTVGVGESLLRDDAIRFALMGSANDAAEAMAEKLGERFLELINTEARRIGMSDSSFRNATGLDTEEHYSTALDLAKLAEYIWQNQPALWEMTRNTEAEVYSDTFNKYEIKTTNELLEEFPEILGGKTGFTDKARGTLILLYPVYPALMDKGGVKDKVAVIVILGSTDRFSDGRAIINWLRDNF</sequence>
<evidence type="ECO:0000256" key="4">
    <source>
        <dbReference type="ARBA" id="ARBA00022960"/>
    </source>
</evidence>
<dbReference type="SUPFAM" id="SSF56601">
    <property type="entry name" value="beta-lactamase/transpeptidase-like"/>
    <property type="match status" value="1"/>
</dbReference>
<keyword evidence="2" id="KW-0732">Signal</keyword>
<evidence type="ECO:0000256" key="5">
    <source>
        <dbReference type="ARBA" id="ARBA00022984"/>
    </source>
</evidence>
<keyword evidence="6" id="KW-0961">Cell wall biogenesis/degradation</keyword>
<organism evidence="11 12">
    <name type="scientific">Candidatus Sungiibacteriota bacterium</name>
    <dbReference type="NCBI Taxonomy" id="2750080"/>
    <lineage>
        <taxon>Bacteria</taxon>
        <taxon>Candidatus Sungiibacteriota</taxon>
    </lineage>
</organism>
<dbReference type="Gene3D" id="3.40.710.10">
    <property type="entry name" value="DD-peptidase/beta-lactamase superfamily"/>
    <property type="match status" value="1"/>
</dbReference>
<dbReference type="InterPro" id="IPR012338">
    <property type="entry name" value="Beta-lactam/transpept-like"/>
</dbReference>
<evidence type="ECO:0000256" key="1">
    <source>
        <dbReference type="ARBA" id="ARBA00007164"/>
    </source>
</evidence>
<name>A0A7T5RKC8_9BACT</name>
<feature type="active site" evidence="7">
    <location>
        <position position="131"/>
    </location>
</feature>
<dbReference type="GO" id="GO:0071555">
    <property type="term" value="P:cell wall organization"/>
    <property type="evidence" value="ECO:0007669"/>
    <property type="project" value="UniProtKB-KW"/>
</dbReference>
<evidence type="ECO:0000256" key="8">
    <source>
        <dbReference type="PIRSR" id="PIRSR618044-2"/>
    </source>
</evidence>
<dbReference type="GO" id="GO:0008360">
    <property type="term" value="P:regulation of cell shape"/>
    <property type="evidence" value="ECO:0007669"/>
    <property type="project" value="UniProtKB-KW"/>
</dbReference>
<accession>A0A7T5RKC8</accession>
<evidence type="ECO:0000313" key="11">
    <source>
        <dbReference type="EMBL" id="QQG45300.1"/>
    </source>
</evidence>
<dbReference type="GO" id="GO:0009002">
    <property type="term" value="F:serine-type D-Ala-D-Ala carboxypeptidase activity"/>
    <property type="evidence" value="ECO:0007669"/>
    <property type="project" value="InterPro"/>
</dbReference>
<evidence type="ECO:0000256" key="9">
    <source>
        <dbReference type="RuleBase" id="RU004016"/>
    </source>
</evidence>
<dbReference type="InterPro" id="IPR001967">
    <property type="entry name" value="Peptidase_S11_N"/>
</dbReference>
<reference evidence="11 12" key="1">
    <citation type="submission" date="2020-07" db="EMBL/GenBank/DDBJ databases">
        <title>Huge and variable diversity of episymbiotic CPR bacteria and DPANN archaea in groundwater ecosystems.</title>
        <authorList>
            <person name="He C.Y."/>
            <person name="Keren R."/>
            <person name="Whittaker M."/>
            <person name="Farag I.F."/>
            <person name="Doudna J."/>
            <person name="Cate J.H.D."/>
            <person name="Banfield J.F."/>
        </authorList>
    </citation>
    <scope>NUCLEOTIDE SEQUENCE [LARGE SCALE GENOMIC DNA]</scope>
    <source>
        <strain evidence="11">NC_groundwater_541_Ag_S-0.1um_46_50</strain>
    </source>
</reference>
<keyword evidence="11" id="KW-0121">Carboxypeptidase</keyword>
<feature type="active site" description="Acyl-ester intermediate" evidence="7">
    <location>
        <position position="76"/>
    </location>
</feature>
<dbReference type="PANTHER" id="PTHR21581">
    <property type="entry name" value="D-ALANYL-D-ALANINE CARBOXYPEPTIDASE"/>
    <property type="match status" value="1"/>
</dbReference>
<dbReference type="Pfam" id="PF00768">
    <property type="entry name" value="Peptidase_S11"/>
    <property type="match status" value="1"/>
</dbReference>
<dbReference type="InterPro" id="IPR018044">
    <property type="entry name" value="Peptidase_S11"/>
</dbReference>